<keyword evidence="2" id="KW-1185">Reference proteome</keyword>
<reference evidence="1 2" key="2">
    <citation type="journal article" date="2022" name="Mol. Ecol. Resour.">
        <title>The genomes of chicory, endive, great burdock and yacon provide insights into Asteraceae paleo-polyploidization history and plant inulin production.</title>
        <authorList>
            <person name="Fan W."/>
            <person name="Wang S."/>
            <person name="Wang H."/>
            <person name="Wang A."/>
            <person name="Jiang F."/>
            <person name="Liu H."/>
            <person name="Zhao H."/>
            <person name="Xu D."/>
            <person name="Zhang Y."/>
        </authorList>
    </citation>
    <scope>NUCLEOTIDE SEQUENCE [LARGE SCALE GENOMIC DNA]</scope>
    <source>
        <strain evidence="2">cv. Yunnan</strain>
        <tissue evidence="1">Leaves</tissue>
    </source>
</reference>
<accession>A0ACB9ISQ9</accession>
<reference evidence="2" key="1">
    <citation type="journal article" date="2022" name="Mol. Ecol. Resour.">
        <title>The genomes of chicory, endive, great burdock and yacon provide insights into Asteraceae palaeo-polyploidization history and plant inulin production.</title>
        <authorList>
            <person name="Fan W."/>
            <person name="Wang S."/>
            <person name="Wang H."/>
            <person name="Wang A."/>
            <person name="Jiang F."/>
            <person name="Liu H."/>
            <person name="Zhao H."/>
            <person name="Xu D."/>
            <person name="Zhang Y."/>
        </authorList>
    </citation>
    <scope>NUCLEOTIDE SEQUENCE [LARGE SCALE GENOMIC DNA]</scope>
    <source>
        <strain evidence="2">cv. Yunnan</strain>
    </source>
</reference>
<comment type="caution">
    <text evidence="1">The sequence shown here is derived from an EMBL/GenBank/DDBJ whole genome shotgun (WGS) entry which is preliminary data.</text>
</comment>
<evidence type="ECO:0000313" key="2">
    <source>
        <dbReference type="Proteomes" id="UP001056120"/>
    </source>
</evidence>
<dbReference type="EMBL" id="CM042024">
    <property type="protein sequence ID" value="KAI3810496.1"/>
    <property type="molecule type" value="Genomic_DNA"/>
</dbReference>
<organism evidence="1 2">
    <name type="scientific">Smallanthus sonchifolius</name>
    <dbReference type="NCBI Taxonomy" id="185202"/>
    <lineage>
        <taxon>Eukaryota</taxon>
        <taxon>Viridiplantae</taxon>
        <taxon>Streptophyta</taxon>
        <taxon>Embryophyta</taxon>
        <taxon>Tracheophyta</taxon>
        <taxon>Spermatophyta</taxon>
        <taxon>Magnoliopsida</taxon>
        <taxon>eudicotyledons</taxon>
        <taxon>Gunneridae</taxon>
        <taxon>Pentapetalae</taxon>
        <taxon>asterids</taxon>
        <taxon>campanulids</taxon>
        <taxon>Asterales</taxon>
        <taxon>Asteraceae</taxon>
        <taxon>Asteroideae</taxon>
        <taxon>Heliantheae alliance</taxon>
        <taxon>Millerieae</taxon>
        <taxon>Smallanthus</taxon>
    </lineage>
</organism>
<evidence type="ECO:0000313" key="1">
    <source>
        <dbReference type="EMBL" id="KAI3810496.1"/>
    </source>
</evidence>
<proteinExistence type="predicted"/>
<protein>
    <submittedName>
        <fullName evidence="1">Uncharacterized protein</fullName>
    </submittedName>
</protein>
<gene>
    <name evidence="1" type="ORF">L1987_20112</name>
</gene>
<dbReference type="Proteomes" id="UP001056120">
    <property type="component" value="Linkage Group LG07"/>
</dbReference>
<sequence>MAKADGIYGNNGVLHEKYELGRQLRHGTFAKVYNARNLHTGWNVAMKVVAKENVINVGMMEQLKREISVKKMVRHPAKFGDEDVPSLRTPARKLGFRREN</sequence>
<name>A0ACB9ISQ9_9ASTR</name>